<dbReference type="Proteomes" id="UP000642993">
    <property type="component" value="Unassembled WGS sequence"/>
</dbReference>
<dbReference type="AlphaFoldDB" id="A0A927JE07"/>
<feature type="transmembrane region" description="Helical" evidence="1">
    <location>
        <begin position="114"/>
        <end position="133"/>
    </location>
</feature>
<dbReference type="RefSeq" id="WP_192039084.1">
    <property type="nucleotide sequence ID" value="NZ_JACYWE010000004.1"/>
</dbReference>
<evidence type="ECO:0008006" key="4">
    <source>
        <dbReference type="Google" id="ProtNLM"/>
    </source>
</evidence>
<feature type="transmembrane region" description="Helical" evidence="1">
    <location>
        <begin position="87"/>
        <end position="107"/>
    </location>
</feature>
<keyword evidence="1" id="KW-1133">Transmembrane helix</keyword>
<protein>
    <recommendedName>
        <fullName evidence="4">Integral membrane protein</fullName>
    </recommendedName>
</protein>
<accession>A0A927JE07</accession>
<keyword evidence="1" id="KW-0812">Transmembrane</keyword>
<sequence>MPRTGPAMPPEPDETLPLPVPWGIRAAGTIVAAQGATCLGLGSWFAARAIGAGGNEARFGLVLSSWFLLLGAAVLAGGIALALGKRWGRAVAIVMQLLLLPVVFSMITTSHQYALGFGLGGVVVLTLVLMMSGRSSDWLNAD</sequence>
<feature type="transmembrane region" description="Helical" evidence="1">
    <location>
        <begin position="22"/>
        <end position="47"/>
    </location>
</feature>
<keyword evidence="1" id="KW-0472">Membrane</keyword>
<keyword evidence="3" id="KW-1185">Reference proteome</keyword>
<reference evidence="2" key="1">
    <citation type="submission" date="2020-09" db="EMBL/GenBank/DDBJ databases">
        <title>Hoyosella lacisalsi sp. nov., a halotolerant actinobacterium isolated from soil of Lake Gudzhirganskoe.</title>
        <authorList>
            <person name="Yang Q."/>
            <person name="Guo P.Y."/>
            <person name="Liu S.W."/>
            <person name="Li F.N."/>
            <person name="Sun C.H."/>
        </authorList>
    </citation>
    <scope>NUCLEOTIDE SEQUENCE</scope>
    <source>
        <strain evidence="2">G463</strain>
    </source>
</reference>
<proteinExistence type="predicted"/>
<evidence type="ECO:0000313" key="2">
    <source>
        <dbReference type="EMBL" id="MBD8506637.1"/>
    </source>
</evidence>
<feature type="transmembrane region" description="Helical" evidence="1">
    <location>
        <begin position="59"/>
        <end position="81"/>
    </location>
</feature>
<evidence type="ECO:0000256" key="1">
    <source>
        <dbReference type="SAM" id="Phobius"/>
    </source>
</evidence>
<organism evidence="2 3">
    <name type="scientific">Lolliginicoccus lacisalsi</name>
    <dbReference type="NCBI Taxonomy" id="2742202"/>
    <lineage>
        <taxon>Bacteria</taxon>
        <taxon>Bacillati</taxon>
        <taxon>Actinomycetota</taxon>
        <taxon>Actinomycetes</taxon>
        <taxon>Mycobacteriales</taxon>
        <taxon>Hoyosellaceae</taxon>
        <taxon>Lolliginicoccus</taxon>
    </lineage>
</organism>
<dbReference type="EMBL" id="JACYWE010000004">
    <property type="protein sequence ID" value="MBD8506637.1"/>
    <property type="molecule type" value="Genomic_DNA"/>
</dbReference>
<gene>
    <name evidence="2" type="ORF">HT102_09070</name>
</gene>
<comment type="caution">
    <text evidence="2">The sequence shown here is derived from an EMBL/GenBank/DDBJ whole genome shotgun (WGS) entry which is preliminary data.</text>
</comment>
<name>A0A927JE07_9ACTN</name>
<evidence type="ECO:0000313" key="3">
    <source>
        <dbReference type="Proteomes" id="UP000642993"/>
    </source>
</evidence>